<keyword evidence="4" id="KW-1185">Reference proteome</keyword>
<dbReference type="InterPro" id="IPR037359">
    <property type="entry name" value="NST/OST"/>
</dbReference>
<evidence type="ECO:0008006" key="5">
    <source>
        <dbReference type="Google" id="ProtNLM"/>
    </source>
</evidence>
<dbReference type="EMBL" id="CP000249">
    <property type="protein sequence ID" value="ABD09484.1"/>
    <property type="molecule type" value="Genomic_DNA"/>
</dbReference>
<feature type="compositionally biased region" description="Pro residues" evidence="2">
    <location>
        <begin position="245"/>
        <end position="262"/>
    </location>
</feature>
<gene>
    <name evidence="3" type="ordered locus">Francci3_0090</name>
</gene>
<evidence type="ECO:0000256" key="1">
    <source>
        <dbReference type="ARBA" id="ARBA00022679"/>
    </source>
</evidence>
<proteinExistence type="predicted"/>
<dbReference type="eggNOG" id="COG4424">
    <property type="taxonomic scope" value="Bacteria"/>
</dbReference>
<dbReference type="Proteomes" id="UP000001937">
    <property type="component" value="Chromosome"/>
</dbReference>
<protein>
    <recommendedName>
        <fullName evidence="5">Sulfotransferase</fullName>
    </recommendedName>
</protein>
<organism evidence="3 4">
    <name type="scientific">Frankia casuarinae (strain DSM 45818 / CECT 9043 / HFP020203 / CcI3)</name>
    <dbReference type="NCBI Taxonomy" id="106370"/>
    <lineage>
        <taxon>Bacteria</taxon>
        <taxon>Bacillati</taxon>
        <taxon>Actinomycetota</taxon>
        <taxon>Actinomycetes</taxon>
        <taxon>Frankiales</taxon>
        <taxon>Frankiaceae</taxon>
        <taxon>Frankia</taxon>
    </lineage>
</organism>
<dbReference type="Gene3D" id="3.40.50.300">
    <property type="entry name" value="P-loop containing nucleotide triphosphate hydrolases"/>
    <property type="match status" value="1"/>
</dbReference>
<dbReference type="RefSeq" id="WP_011434566.1">
    <property type="nucleotide sequence ID" value="NC_007777.1"/>
</dbReference>
<dbReference type="GO" id="GO:0008146">
    <property type="term" value="F:sulfotransferase activity"/>
    <property type="evidence" value="ECO:0007669"/>
    <property type="project" value="InterPro"/>
</dbReference>
<dbReference type="AlphaFoldDB" id="Q2JGV8"/>
<dbReference type="OrthoDB" id="4508169at2"/>
<evidence type="ECO:0000313" key="3">
    <source>
        <dbReference type="EMBL" id="ABD09484.1"/>
    </source>
</evidence>
<dbReference type="KEGG" id="fra:Francci3_0090"/>
<accession>Q2JGV8</accession>
<sequence length="304" mass="33298">MALPDFFVIGAPDAGTEVLHEELGRHRSVFMSEIPQPGYFLAGRILESGLDVTTAGRAGVVCSVWDKAGGSAGRPGCVARAGPGERSPVRRRSDYEALFDAAPAGAVRGESTPYYLADFTALRHIHELLPYAKLIVVLRDPVERAYANWVRMRLAGLEDLDDFERAVAAEAARTAACWPWPWRYLALGRYGTQLQRLFTLFPREQVLLTAHRDLIGDPAAVIRRAHGFLGVKLGVKLGVERRGRPGPPGTSVPTPPSVPAFPAPRLDPAIGARLRDGFRSDIALLSDVTRRRFDEWLVEPADDS</sequence>
<dbReference type="Pfam" id="PF13469">
    <property type="entry name" value="Sulfotransfer_3"/>
    <property type="match status" value="1"/>
</dbReference>
<evidence type="ECO:0000256" key="2">
    <source>
        <dbReference type="SAM" id="MobiDB-lite"/>
    </source>
</evidence>
<dbReference type="PhylomeDB" id="Q2JGV8"/>
<dbReference type="STRING" id="106370.Francci3_0090"/>
<keyword evidence="1" id="KW-0808">Transferase</keyword>
<dbReference type="InterPro" id="IPR027417">
    <property type="entry name" value="P-loop_NTPase"/>
</dbReference>
<feature type="region of interest" description="Disordered" evidence="2">
    <location>
        <begin position="240"/>
        <end position="264"/>
    </location>
</feature>
<dbReference type="SUPFAM" id="SSF52540">
    <property type="entry name" value="P-loop containing nucleoside triphosphate hydrolases"/>
    <property type="match status" value="1"/>
</dbReference>
<dbReference type="PANTHER" id="PTHR10605:SF56">
    <property type="entry name" value="BIFUNCTIONAL HEPARAN SULFATE N-DEACETYLASE_N-SULFOTRANSFERASE"/>
    <property type="match status" value="1"/>
</dbReference>
<evidence type="ECO:0000313" key="4">
    <source>
        <dbReference type="Proteomes" id="UP000001937"/>
    </source>
</evidence>
<dbReference type="HOGENOM" id="CLU_017703_5_0_11"/>
<reference evidence="3 4" key="1">
    <citation type="journal article" date="2007" name="Genome Res.">
        <title>Genome characteristics of facultatively symbiotic Frankia sp. strains reflect host range and host plant biogeography.</title>
        <authorList>
            <person name="Normand P."/>
            <person name="Lapierre P."/>
            <person name="Tisa L.S."/>
            <person name="Gogarten J.P."/>
            <person name="Alloisio N."/>
            <person name="Bagnarol E."/>
            <person name="Bassi C.A."/>
            <person name="Berry A.M."/>
            <person name="Bickhart D.M."/>
            <person name="Choisne N."/>
            <person name="Couloux A."/>
            <person name="Cournoyer B."/>
            <person name="Cruveiller S."/>
            <person name="Daubin V."/>
            <person name="Demange N."/>
            <person name="Francino M.P."/>
            <person name="Goltsman E."/>
            <person name="Huang Y."/>
            <person name="Kopp O.R."/>
            <person name="Labarre L."/>
            <person name="Lapidus A."/>
            <person name="Lavire C."/>
            <person name="Marechal J."/>
            <person name="Martinez M."/>
            <person name="Mastronunzio J.E."/>
            <person name="Mullin B.C."/>
            <person name="Niemann J."/>
            <person name="Pujic P."/>
            <person name="Rawnsley T."/>
            <person name="Rouy Z."/>
            <person name="Schenowitz C."/>
            <person name="Sellstedt A."/>
            <person name="Tavares F."/>
            <person name="Tomkins J.P."/>
            <person name="Vallenet D."/>
            <person name="Valverde C."/>
            <person name="Wall L.G."/>
            <person name="Wang Y."/>
            <person name="Medigue C."/>
            <person name="Benson D.R."/>
        </authorList>
    </citation>
    <scope>NUCLEOTIDE SEQUENCE [LARGE SCALE GENOMIC DNA]</scope>
    <source>
        <strain evidence="4">DSM 45818 / CECT 9043 / CcI3</strain>
    </source>
</reference>
<dbReference type="PANTHER" id="PTHR10605">
    <property type="entry name" value="HEPARAN SULFATE SULFOTRANSFERASE"/>
    <property type="match status" value="1"/>
</dbReference>
<name>Q2JGV8_FRACC</name>